<gene>
    <name evidence="6" type="ORF">M0811_09367</name>
</gene>
<dbReference type="PANTHER" id="PTHR47980">
    <property type="entry name" value="LD44762P"/>
    <property type="match status" value="1"/>
</dbReference>
<dbReference type="FunFam" id="3.40.50.300:FF:001447">
    <property type="entry name" value="Ras-related protein Rab-1B"/>
    <property type="match status" value="1"/>
</dbReference>
<dbReference type="EMBL" id="JAPDFW010000080">
    <property type="protein sequence ID" value="KAJ5072670.1"/>
    <property type="molecule type" value="Genomic_DNA"/>
</dbReference>
<dbReference type="Gene3D" id="3.40.50.300">
    <property type="entry name" value="P-loop containing nucleotide triphosphate hydrolases"/>
    <property type="match status" value="1"/>
</dbReference>
<feature type="compositionally biased region" description="Basic residues" evidence="5">
    <location>
        <begin position="194"/>
        <end position="204"/>
    </location>
</feature>
<dbReference type="PROSITE" id="PS51421">
    <property type="entry name" value="RAS"/>
    <property type="match status" value="1"/>
</dbReference>
<dbReference type="NCBIfam" id="TIGR00231">
    <property type="entry name" value="small_GTP"/>
    <property type="match status" value="1"/>
</dbReference>
<dbReference type="SMART" id="SM00175">
    <property type="entry name" value="RAB"/>
    <property type="match status" value="1"/>
</dbReference>
<dbReference type="OrthoDB" id="9989112at2759"/>
<sequence length="204" mass="23043">MTTYNEYDHLFKILLIGDSGVGKSCMLLRFSDNTFMDSYISTIGVDFKIRMIELDGKKIKMQIWDTAGQERFRTITSSYYRGSHGIIIVYDVTNQESFDNLQMWIQEIQKYGEKNVAKLIVGNKADLVDKKVISTEKAKSVADSFGIPWLETSAKNSTGIEQAFLKLAETIKETQDISKPKQTKPSISVVGTGKPKKKSKCVNF</sequence>
<evidence type="ECO:0000256" key="4">
    <source>
        <dbReference type="ARBA" id="ARBA00023288"/>
    </source>
</evidence>
<dbReference type="InterPro" id="IPR027417">
    <property type="entry name" value="P-loop_NTPase"/>
</dbReference>
<evidence type="ECO:0000256" key="3">
    <source>
        <dbReference type="ARBA" id="ARBA00023134"/>
    </source>
</evidence>
<dbReference type="GO" id="GO:0005525">
    <property type="term" value="F:GTP binding"/>
    <property type="evidence" value="ECO:0007669"/>
    <property type="project" value="UniProtKB-KW"/>
</dbReference>
<evidence type="ECO:0000256" key="5">
    <source>
        <dbReference type="SAM" id="MobiDB-lite"/>
    </source>
</evidence>
<dbReference type="SMART" id="SM00176">
    <property type="entry name" value="RAN"/>
    <property type="match status" value="1"/>
</dbReference>
<dbReference type="PROSITE" id="PS51417">
    <property type="entry name" value="ARF"/>
    <property type="match status" value="1"/>
</dbReference>
<keyword evidence="2" id="KW-0547">Nucleotide-binding</keyword>
<proteinExistence type="inferred from homology"/>
<keyword evidence="4" id="KW-0449">Lipoprotein</keyword>
<evidence type="ECO:0000313" key="7">
    <source>
        <dbReference type="Proteomes" id="UP001149090"/>
    </source>
</evidence>
<dbReference type="OMA" id="RENRICF"/>
<evidence type="ECO:0000256" key="2">
    <source>
        <dbReference type="ARBA" id="ARBA00022741"/>
    </source>
</evidence>
<reference evidence="6" key="1">
    <citation type="submission" date="2022-10" db="EMBL/GenBank/DDBJ databases">
        <title>Novel sulphate-reducing endosymbionts in the free-living metamonad Anaeramoeba.</title>
        <authorList>
            <person name="Jerlstrom-Hultqvist J."/>
            <person name="Cepicka I."/>
            <person name="Gallot-Lavallee L."/>
            <person name="Salas-Leiva D."/>
            <person name="Curtis B.A."/>
            <person name="Zahonova K."/>
            <person name="Pipaliya S."/>
            <person name="Dacks J."/>
            <person name="Roger A.J."/>
        </authorList>
    </citation>
    <scope>NUCLEOTIDE SEQUENCE</scope>
    <source>
        <strain evidence="6">BMAN</strain>
    </source>
</reference>
<keyword evidence="3" id="KW-0342">GTP-binding</keyword>
<dbReference type="InterPro" id="IPR001806">
    <property type="entry name" value="Small_GTPase"/>
</dbReference>
<comment type="similarity">
    <text evidence="1">Belongs to the small GTPase superfamily. Rab family.</text>
</comment>
<dbReference type="InterPro" id="IPR005225">
    <property type="entry name" value="Small_GTP-bd"/>
</dbReference>
<dbReference type="AlphaFoldDB" id="A0A9Q0LHQ6"/>
<dbReference type="SMART" id="SM00174">
    <property type="entry name" value="RHO"/>
    <property type="match status" value="1"/>
</dbReference>
<keyword evidence="7" id="KW-1185">Reference proteome</keyword>
<dbReference type="PRINTS" id="PR00449">
    <property type="entry name" value="RASTRNSFRMNG"/>
</dbReference>
<dbReference type="PROSITE" id="PS51419">
    <property type="entry name" value="RAB"/>
    <property type="match status" value="1"/>
</dbReference>
<dbReference type="SMART" id="SM00177">
    <property type="entry name" value="ARF"/>
    <property type="match status" value="1"/>
</dbReference>
<evidence type="ECO:0000313" key="6">
    <source>
        <dbReference type="EMBL" id="KAJ5072670.1"/>
    </source>
</evidence>
<organism evidence="6 7">
    <name type="scientific">Anaeramoeba ignava</name>
    <name type="common">Anaerobic marine amoeba</name>
    <dbReference type="NCBI Taxonomy" id="1746090"/>
    <lineage>
        <taxon>Eukaryota</taxon>
        <taxon>Metamonada</taxon>
        <taxon>Anaeramoebidae</taxon>
        <taxon>Anaeramoeba</taxon>
    </lineage>
</organism>
<protein>
    <submittedName>
        <fullName evidence="6">Ras-related protein rabd2a-like</fullName>
    </submittedName>
</protein>
<comment type="caution">
    <text evidence="6">The sequence shown here is derived from an EMBL/GenBank/DDBJ whole genome shotgun (WGS) entry which is preliminary data.</text>
</comment>
<dbReference type="SUPFAM" id="SSF52540">
    <property type="entry name" value="P-loop containing nucleoside triphosphate hydrolases"/>
    <property type="match status" value="1"/>
</dbReference>
<dbReference type="SMART" id="SM00173">
    <property type="entry name" value="RAS"/>
    <property type="match status" value="1"/>
</dbReference>
<dbReference type="InterPro" id="IPR050305">
    <property type="entry name" value="Small_GTPase_Rab"/>
</dbReference>
<dbReference type="Pfam" id="PF00071">
    <property type="entry name" value="Ras"/>
    <property type="match status" value="1"/>
</dbReference>
<dbReference type="PROSITE" id="PS51420">
    <property type="entry name" value="RHO"/>
    <property type="match status" value="1"/>
</dbReference>
<dbReference type="Proteomes" id="UP001149090">
    <property type="component" value="Unassembled WGS sequence"/>
</dbReference>
<feature type="region of interest" description="Disordered" evidence="5">
    <location>
        <begin position="176"/>
        <end position="204"/>
    </location>
</feature>
<evidence type="ECO:0000256" key="1">
    <source>
        <dbReference type="ARBA" id="ARBA00006270"/>
    </source>
</evidence>
<dbReference type="GO" id="GO:0003924">
    <property type="term" value="F:GTPase activity"/>
    <property type="evidence" value="ECO:0007669"/>
    <property type="project" value="InterPro"/>
</dbReference>
<accession>A0A9Q0LHQ6</accession>
<name>A0A9Q0LHQ6_ANAIG</name>